<reference evidence="1" key="1">
    <citation type="submission" date="2014-09" db="EMBL/GenBank/DDBJ databases">
        <authorList>
            <person name="Magalhaes I.L.F."/>
            <person name="Oliveira U."/>
            <person name="Santos F.R."/>
            <person name="Vidigal T.H.D.A."/>
            <person name="Brescovit A.D."/>
            <person name="Santos A.J."/>
        </authorList>
    </citation>
    <scope>NUCLEOTIDE SEQUENCE</scope>
    <source>
        <tissue evidence="1">Shoot tissue taken approximately 20 cm above the soil surface</tissue>
    </source>
</reference>
<evidence type="ECO:0000313" key="1">
    <source>
        <dbReference type="EMBL" id="JAD21682.1"/>
    </source>
</evidence>
<accession>A0A0A8YEU7</accession>
<dbReference type="AlphaFoldDB" id="A0A0A8YEU7"/>
<sequence>MGDLPRLGGSYSTFQNTLLPFAHHFSHMRPQSLTQSTSVFSDCGSTAYKKFVPSTCAQSNFQKLLH</sequence>
<proteinExistence type="predicted"/>
<protein>
    <submittedName>
        <fullName evidence="1">Uncharacterized protein</fullName>
    </submittedName>
</protein>
<organism evidence="1">
    <name type="scientific">Arundo donax</name>
    <name type="common">Giant reed</name>
    <name type="synonym">Donax arundinaceus</name>
    <dbReference type="NCBI Taxonomy" id="35708"/>
    <lineage>
        <taxon>Eukaryota</taxon>
        <taxon>Viridiplantae</taxon>
        <taxon>Streptophyta</taxon>
        <taxon>Embryophyta</taxon>
        <taxon>Tracheophyta</taxon>
        <taxon>Spermatophyta</taxon>
        <taxon>Magnoliopsida</taxon>
        <taxon>Liliopsida</taxon>
        <taxon>Poales</taxon>
        <taxon>Poaceae</taxon>
        <taxon>PACMAD clade</taxon>
        <taxon>Arundinoideae</taxon>
        <taxon>Arundineae</taxon>
        <taxon>Arundo</taxon>
    </lineage>
</organism>
<reference evidence="1" key="2">
    <citation type="journal article" date="2015" name="Data Brief">
        <title>Shoot transcriptome of the giant reed, Arundo donax.</title>
        <authorList>
            <person name="Barrero R.A."/>
            <person name="Guerrero F.D."/>
            <person name="Moolhuijzen P."/>
            <person name="Goolsby J.A."/>
            <person name="Tidwell J."/>
            <person name="Bellgard S.E."/>
            <person name="Bellgard M.I."/>
        </authorList>
    </citation>
    <scope>NUCLEOTIDE SEQUENCE</scope>
    <source>
        <tissue evidence="1">Shoot tissue taken approximately 20 cm above the soil surface</tissue>
    </source>
</reference>
<name>A0A0A8YEU7_ARUDO</name>
<dbReference type="EMBL" id="GBRH01276213">
    <property type="protein sequence ID" value="JAD21682.1"/>
    <property type="molecule type" value="Transcribed_RNA"/>
</dbReference>